<dbReference type="GO" id="GO:0000150">
    <property type="term" value="F:DNA strand exchange activity"/>
    <property type="evidence" value="ECO:0007669"/>
    <property type="project" value="InterPro"/>
</dbReference>
<accession>A0A7W8IKC6</accession>
<dbReference type="Pfam" id="PF07508">
    <property type="entry name" value="Recombinase"/>
    <property type="match status" value="1"/>
</dbReference>
<dbReference type="InterPro" id="IPR011109">
    <property type="entry name" value="DNA_bind_recombinase_dom"/>
</dbReference>
<organism evidence="2 3">
    <name type="scientific">Tunturiibacter empetritectus</name>
    <dbReference type="NCBI Taxonomy" id="3069691"/>
    <lineage>
        <taxon>Bacteria</taxon>
        <taxon>Pseudomonadati</taxon>
        <taxon>Acidobacteriota</taxon>
        <taxon>Terriglobia</taxon>
        <taxon>Terriglobales</taxon>
        <taxon>Acidobacteriaceae</taxon>
        <taxon>Tunturiibacter</taxon>
    </lineage>
</organism>
<protein>
    <recommendedName>
        <fullName evidence="1">Recombinase domain-containing protein</fullName>
    </recommendedName>
</protein>
<proteinExistence type="predicted"/>
<reference evidence="2" key="1">
    <citation type="submission" date="2020-08" db="EMBL/GenBank/DDBJ databases">
        <title>Genomic Encyclopedia of Type Strains, Phase IV (KMG-V): Genome sequencing to study the core and pangenomes of soil and plant-associated prokaryotes.</title>
        <authorList>
            <person name="Whitman W."/>
        </authorList>
    </citation>
    <scope>NUCLEOTIDE SEQUENCE [LARGE SCALE GENOMIC DNA]</scope>
    <source>
        <strain evidence="2">M8UP27</strain>
    </source>
</reference>
<dbReference type="EMBL" id="JACHDY010000005">
    <property type="protein sequence ID" value="MBB5318667.1"/>
    <property type="molecule type" value="Genomic_DNA"/>
</dbReference>
<dbReference type="AlphaFoldDB" id="A0A7W8IKC6"/>
<comment type="caution">
    <text evidence="2">The sequence shown here is derived from an EMBL/GenBank/DDBJ whole genome shotgun (WGS) entry which is preliminary data.</text>
</comment>
<evidence type="ECO:0000313" key="2">
    <source>
        <dbReference type="EMBL" id="MBB5318667.1"/>
    </source>
</evidence>
<gene>
    <name evidence="2" type="ORF">HDF09_003366</name>
</gene>
<keyword evidence="3" id="KW-1185">Reference proteome</keyword>
<feature type="domain" description="Recombinase" evidence="1">
    <location>
        <begin position="72"/>
        <end position="148"/>
    </location>
</feature>
<dbReference type="Proteomes" id="UP000568106">
    <property type="component" value="Unassembled WGS sequence"/>
</dbReference>
<evidence type="ECO:0000313" key="3">
    <source>
        <dbReference type="Proteomes" id="UP000568106"/>
    </source>
</evidence>
<name>A0A7W8IKC6_9BACT</name>
<evidence type="ECO:0000259" key="1">
    <source>
        <dbReference type="Pfam" id="PF07508"/>
    </source>
</evidence>
<sequence length="151" mass="17685">MAYFERVRDVVSGPFSPEMMRQRTAAGWQLVSMEWRRELPDQEAPTEGAFGEEIPYGLRISEDCMRLEVEPRENQTLMLMMDLLGQDFSYASIVSDLNEKGFRMRNGGPWNRVAVFKMMPRLIEVGPRLFSSEEWKGREKRLTQWRTTEGI</sequence>
<dbReference type="GO" id="GO:0003677">
    <property type="term" value="F:DNA binding"/>
    <property type="evidence" value="ECO:0007669"/>
    <property type="project" value="InterPro"/>
</dbReference>